<comment type="caution">
    <text evidence="3">The sequence shown here is derived from an EMBL/GenBank/DDBJ whole genome shotgun (WGS) entry which is preliminary data.</text>
</comment>
<feature type="region of interest" description="Disordered" evidence="2">
    <location>
        <begin position="196"/>
        <end position="250"/>
    </location>
</feature>
<name>A0AAW3ZNB1_9GAMM</name>
<keyword evidence="1" id="KW-0175">Coiled coil</keyword>
<feature type="region of interest" description="Disordered" evidence="2">
    <location>
        <begin position="657"/>
        <end position="690"/>
    </location>
</feature>
<dbReference type="Proteomes" id="UP000613768">
    <property type="component" value="Unassembled WGS sequence"/>
</dbReference>
<keyword evidence="4" id="KW-1185">Reference proteome</keyword>
<dbReference type="RefSeq" id="WP_192029171.1">
    <property type="nucleotide sequence ID" value="NZ_JACYTR010000012.1"/>
</dbReference>
<reference evidence="3 4" key="1">
    <citation type="submission" date="2020-09" db="EMBL/GenBank/DDBJ databases">
        <title>Pseudoxanthomonas sp. CAU 1598 isolated from sand of Yaerae Beach.</title>
        <authorList>
            <person name="Kim W."/>
        </authorList>
    </citation>
    <scope>NUCLEOTIDE SEQUENCE [LARGE SCALE GENOMIC DNA]</scope>
    <source>
        <strain evidence="3 4">CAU 1598</strain>
    </source>
</reference>
<evidence type="ECO:0000256" key="1">
    <source>
        <dbReference type="SAM" id="Coils"/>
    </source>
</evidence>
<feature type="compositionally biased region" description="Low complexity" evidence="2">
    <location>
        <begin position="205"/>
        <end position="215"/>
    </location>
</feature>
<dbReference type="InterPro" id="IPR012434">
    <property type="entry name" value="DUF1631"/>
</dbReference>
<accession>A0AAW3ZNB1</accession>
<dbReference type="Pfam" id="PF07793">
    <property type="entry name" value="DUF1631"/>
    <property type="match status" value="1"/>
</dbReference>
<evidence type="ECO:0000313" key="4">
    <source>
        <dbReference type="Proteomes" id="UP000613768"/>
    </source>
</evidence>
<gene>
    <name evidence="3" type="ORF">IFO71_08515</name>
</gene>
<protein>
    <submittedName>
        <fullName evidence="3">DUF1631 family protein</fullName>
    </submittedName>
</protein>
<organism evidence="3 4">
    <name type="scientific">Pseudomarimonas arenosa</name>
    <dbReference type="NCBI Taxonomy" id="2774145"/>
    <lineage>
        <taxon>Bacteria</taxon>
        <taxon>Pseudomonadati</taxon>
        <taxon>Pseudomonadota</taxon>
        <taxon>Gammaproteobacteria</taxon>
        <taxon>Lysobacterales</taxon>
        <taxon>Lysobacteraceae</taxon>
        <taxon>Pseudomarimonas</taxon>
    </lineage>
</organism>
<evidence type="ECO:0000313" key="3">
    <source>
        <dbReference type="EMBL" id="MBD8525786.1"/>
    </source>
</evidence>
<evidence type="ECO:0000256" key="2">
    <source>
        <dbReference type="SAM" id="MobiDB-lite"/>
    </source>
</evidence>
<feature type="compositionally biased region" description="Low complexity" evidence="2">
    <location>
        <begin position="664"/>
        <end position="689"/>
    </location>
</feature>
<feature type="coiled-coil region" evidence="1">
    <location>
        <begin position="46"/>
        <end position="73"/>
    </location>
</feature>
<dbReference type="EMBL" id="JACYTR010000012">
    <property type="protein sequence ID" value="MBD8525786.1"/>
    <property type="molecule type" value="Genomic_DNA"/>
</dbReference>
<proteinExistence type="predicted"/>
<sequence>MTLPAVLAELRALVTQRMAGIHAALLDQADDALFDLASRSSASRDQQDYLDAMRELRRERAAVTQRLRESLLADFDSGPSEPVAAEQPPDQLSLVAVDDLELQLAGERLAATLERQYGRSLHGLAQAMLKVSGQARPPLSPLALAKGLTGALSSLHIPLTGQLVILKLFERQLGSEFGNLLNQLIKKLSEHGIELPRDGVRAGQPVRPASRPAARADAESADPVSTTADSESEDDSWTPETVERRDQNELAEDVAASGSIMLLHALRDMFSSYFGGSDKSNGNGHLQGEATAAVSAATTRMGEATSAAARSTPGGAQLDHRPAALAAEQVLAALAYMQQHPPAGLFRAVDDRSAELGDLLKFELLHCARDTLGLSIAGGLRQADAQGLTLVGMLFDVLLDQGDFSDAVRRQLIAVSVPYTKVALLDQQMFAHRTHPARRLLNMLADACDGNQGETRTERELLMRVEAVIKRLNKEFDRDTEIFNELEQRFARVMEQRVQRSRLVERRTAESLQGRERLEDARLTASLEVSSLMGGHQVPEAIEQFVRRDWSHHLAMVLLREGEDSQAFRNARRIGVDLMIAVHACALGAPIPQELGAKLKPVMQSTGRHSVDDILQAMQTLHGAPPSTVANIDRVGGDSPADQQAIQRRLLAMREQRAKAAGLAPRAPTTDSAAPAARAGAEPTAPVAASSNVNTIDQQVAASAQDPAFEIVETATVVAGGSPELNGDLALEIDATQVSPADIERVNRLKPGQWVDLIDAHGVQHAAKLSWISPLSQRILFVNRGGTRLCLLSPPEAAALITQGKLRSQTADQPFDRALVNVMARIRENVELAHPKE</sequence>
<dbReference type="AlphaFoldDB" id="A0AAW3ZNB1"/>